<dbReference type="AlphaFoldDB" id="A0A1I7JNM7"/>
<gene>
    <name evidence="1" type="ORF">SAMN04487941_3067</name>
</gene>
<evidence type="ECO:0000313" key="2">
    <source>
        <dbReference type="Proteomes" id="UP000182491"/>
    </source>
</evidence>
<dbReference type="Proteomes" id="UP000182491">
    <property type="component" value="Unassembled WGS sequence"/>
</dbReference>
<name>A0A1I7JNM7_9BACT</name>
<accession>A0A1I7JNM7</accession>
<keyword evidence="2" id="KW-1185">Reference proteome</keyword>
<reference evidence="2" key="1">
    <citation type="submission" date="2016-10" db="EMBL/GenBank/DDBJ databases">
        <authorList>
            <person name="Varghese N."/>
        </authorList>
    </citation>
    <scope>NUCLEOTIDE SEQUENCE [LARGE SCALE GENOMIC DNA]</scope>
    <source>
        <strain evidence="2">DSM 18820</strain>
    </source>
</reference>
<evidence type="ECO:0000313" key="1">
    <source>
        <dbReference type="EMBL" id="SFU86756.1"/>
    </source>
</evidence>
<dbReference type="EMBL" id="FPCA01000003">
    <property type="protein sequence ID" value="SFU86756.1"/>
    <property type="molecule type" value="Genomic_DNA"/>
</dbReference>
<protein>
    <submittedName>
        <fullName evidence="1">Uncharacterized protein</fullName>
    </submittedName>
</protein>
<proteinExistence type="predicted"/>
<sequence length="60" mass="7583">MNRRLFRYYEKVFNSDKLYEHLYSKHFKRTYAGKPTKRYNSLMQKIEESKRMNYIEKGCY</sequence>
<organism evidence="1 2">
    <name type="scientific">Pontibacter akesuensis</name>
    <dbReference type="NCBI Taxonomy" id="388950"/>
    <lineage>
        <taxon>Bacteria</taxon>
        <taxon>Pseudomonadati</taxon>
        <taxon>Bacteroidota</taxon>
        <taxon>Cytophagia</taxon>
        <taxon>Cytophagales</taxon>
        <taxon>Hymenobacteraceae</taxon>
        <taxon>Pontibacter</taxon>
    </lineage>
</organism>